<evidence type="ECO:0000256" key="10">
    <source>
        <dbReference type="HAMAP-Rule" id="MF_00121"/>
    </source>
</evidence>
<feature type="domain" description="Asn/Gln amidotransferase" evidence="11">
    <location>
        <begin position="330"/>
        <end position="493"/>
    </location>
</feature>
<dbReference type="InterPro" id="IPR014746">
    <property type="entry name" value="Gln_synth/guanido_kin_cat_dom"/>
</dbReference>
<dbReference type="EMBL" id="MEYI01000022">
    <property type="protein sequence ID" value="OGD23955.1"/>
    <property type="molecule type" value="Genomic_DNA"/>
</dbReference>
<dbReference type="InterPro" id="IPR006075">
    <property type="entry name" value="Asn/Gln-tRNA_Trfase_suB/E_cat"/>
</dbReference>
<dbReference type="GO" id="GO:0050566">
    <property type="term" value="F:asparaginyl-tRNA synthase (glutamine-hydrolyzing) activity"/>
    <property type="evidence" value="ECO:0007669"/>
    <property type="project" value="RHEA"/>
</dbReference>
<dbReference type="SMART" id="SM00845">
    <property type="entry name" value="GatB_Yqey"/>
    <property type="match status" value="1"/>
</dbReference>
<dbReference type="FunFam" id="1.10.10.410:FF:000001">
    <property type="entry name" value="Aspartyl/glutamyl-tRNA(Asn/Gln) amidotransferase subunit B"/>
    <property type="match status" value="1"/>
</dbReference>
<name>A0A1F5AZZ1_9BACT</name>
<organism evidence="12 13">
    <name type="scientific">Candidatus Azambacteria bacterium RBG_16_47_10</name>
    <dbReference type="NCBI Taxonomy" id="1797292"/>
    <lineage>
        <taxon>Bacteria</taxon>
        <taxon>Candidatus Azamiibacteriota</taxon>
    </lineage>
</organism>
<dbReference type="PROSITE" id="PS01234">
    <property type="entry name" value="GATB"/>
    <property type="match status" value="1"/>
</dbReference>
<comment type="similarity">
    <text evidence="1 10">Belongs to the GatB/GatE family. GatB subfamily.</text>
</comment>
<evidence type="ECO:0000256" key="2">
    <source>
        <dbReference type="ARBA" id="ARBA00011123"/>
    </source>
</evidence>
<dbReference type="NCBIfam" id="NF004012">
    <property type="entry name" value="PRK05477.1-2"/>
    <property type="match status" value="1"/>
</dbReference>
<evidence type="ECO:0000256" key="3">
    <source>
        <dbReference type="ARBA" id="ARBA00022598"/>
    </source>
</evidence>
<dbReference type="Proteomes" id="UP000176639">
    <property type="component" value="Unassembled WGS sequence"/>
</dbReference>
<evidence type="ECO:0000259" key="11">
    <source>
        <dbReference type="SMART" id="SM00845"/>
    </source>
</evidence>
<evidence type="ECO:0000256" key="5">
    <source>
        <dbReference type="ARBA" id="ARBA00022840"/>
    </source>
</evidence>
<evidence type="ECO:0000256" key="7">
    <source>
        <dbReference type="ARBA" id="ARBA00024799"/>
    </source>
</evidence>
<dbReference type="EC" id="6.3.5.-" evidence="10"/>
<comment type="catalytic activity">
    <reaction evidence="9 10">
        <text>L-glutamyl-tRNA(Gln) + L-glutamine + ATP + H2O = L-glutaminyl-tRNA(Gln) + L-glutamate + ADP + phosphate + H(+)</text>
        <dbReference type="Rhea" id="RHEA:17521"/>
        <dbReference type="Rhea" id="RHEA-COMP:9681"/>
        <dbReference type="Rhea" id="RHEA-COMP:9684"/>
        <dbReference type="ChEBI" id="CHEBI:15377"/>
        <dbReference type="ChEBI" id="CHEBI:15378"/>
        <dbReference type="ChEBI" id="CHEBI:29985"/>
        <dbReference type="ChEBI" id="CHEBI:30616"/>
        <dbReference type="ChEBI" id="CHEBI:43474"/>
        <dbReference type="ChEBI" id="CHEBI:58359"/>
        <dbReference type="ChEBI" id="CHEBI:78520"/>
        <dbReference type="ChEBI" id="CHEBI:78521"/>
        <dbReference type="ChEBI" id="CHEBI:456216"/>
    </reaction>
</comment>
<sequence>MYEAVIGLEIHAQVKTRTKLFCANLNDPEERHPNVHVCPICMGHPGTLPVLNKKAVESVIMAGIALGCTIAKHSKFDRKNYFYPDLPKGYQISQYDMPLCEKGHIRVGEKNIGITRIHLEEDAGRLAHDAQGASLVDFNRAGMPLMELVTEPDIRTADEAVEFARKLQMILQYCGVSDANMEKGQMRCEVNISIRKPGEEYGTKVEIKNLNSFAVVRSAIEYEIKRQAVVLGEGKKVVQETRGWDEKKQATISQRLKEQAHDYRYFPEPDLPTLTIGKDDGSTGDGGIDLEKIRASLPELPEQKAQRFQTEFGISEKDVGVIIAQKEAAAFFEHTVSEIMEWLKESSHDSEEDQKKCIKIAVNYFNTDVRKLLNETGTPITEMLLTAENFAELIVSMHQGTVTSTIAKVVLEEMFRTGKDPSNIIEEKGLGGVQDAGELEAMAKEIIAANEKAVADYKNGNQNALQFLFGKLMAQSKGKADPKAGRELFIKLLK</sequence>
<dbReference type="Gene3D" id="1.10.150.380">
    <property type="entry name" value="GatB domain, N-terminal subdomain"/>
    <property type="match status" value="1"/>
</dbReference>
<dbReference type="PANTHER" id="PTHR11659">
    <property type="entry name" value="GLUTAMYL-TRNA GLN AMIDOTRANSFERASE SUBUNIT B MITOCHONDRIAL AND PROKARYOTIC PET112-RELATED"/>
    <property type="match status" value="1"/>
</dbReference>
<dbReference type="Gene3D" id="1.10.10.410">
    <property type="match status" value="1"/>
</dbReference>
<dbReference type="NCBIfam" id="NF004014">
    <property type="entry name" value="PRK05477.1-4"/>
    <property type="match status" value="1"/>
</dbReference>
<dbReference type="InterPro" id="IPR023168">
    <property type="entry name" value="GatB_Yqey_C_2"/>
</dbReference>
<dbReference type="Pfam" id="PF02637">
    <property type="entry name" value="GatB_Yqey"/>
    <property type="match status" value="1"/>
</dbReference>
<reference evidence="12 13" key="1">
    <citation type="journal article" date="2016" name="Nat. Commun.">
        <title>Thousands of microbial genomes shed light on interconnected biogeochemical processes in an aquifer system.</title>
        <authorList>
            <person name="Anantharaman K."/>
            <person name="Brown C.T."/>
            <person name="Hug L.A."/>
            <person name="Sharon I."/>
            <person name="Castelle C.J."/>
            <person name="Probst A.J."/>
            <person name="Thomas B.C."/>
            <person name="Singh A."/>
            <person name="Wilkins M.J."/>
            <person name="Karaoz U."/>
            <person name="Brodie E.L."/>
            <person name="Williams K.H."/>
            <person name="Hubbard S.S."/>
            <person name="Banfield J.F."/>
        </authorList>
    </citation>
    <scope>NUCLEOTIDE SEQUENCE [LARGE SCALE GENOMIC DNA]</scope>
</reference>
<dbReference type="SUPFAM" id="SSF89095">
    <property type="entry name" value="GatB/YqeY motif"/>
    <property type="match status" value="1"/>
</dbReference>
<dbReference type="InterPro" id="IPR017958">
    <property type="entry name" value="Gln-tRNA_amidoTrfase_suB_CS"/>
</dbReference>
<dbReference type="SUPFAM" id="SSF55931">
    <property type="entry name" value="Glutamine synthetase/guanido kinase"/>
    <property type="match status" value="1"/>
</dbReference>
<dbReference type="PANTHER" id="PTHR11659:SF4">
    <property type="entry name" value="ASPARTYL_GLUTAMYL-TRNA(GLN) AMIDOTRANSFERASE SUBUNIT B_E CATALYTIC DOMAIN-CONTAINING PROTEIN"/>
    <property type="match status" value="1"/>
</dbReference>
<evidence type="ECO:0000313" key="13">
    <source>
        <dbReference type="Proteomes" id="UP000176639"/>
    </source>
</evidence>
<keyword evidence="5 10" id="KW-0067">ATP-binding</keyword>
<comment type="caution">
    <text evidence="12">The sequence shown here is derived from an EMBL/GenBank/DDBJ whole genome shotgun (WGS) entry which is preliminary data.</text>
</comment>
<keyword evidence="6 10" id="KW-0648">Protein biosynthesis</keyword>
<dbReference type="Pfam" id="PF02934">
    <property type="entry name" value="GatB_N"/>
    <property type="match status" value="1"/>
</dbReference>
<evidence type="ECO:0000256" key="4">
    <source>
        <dbReference type="ARBA" id="ARBA00022741"/>
    </source>
</evidence>
<evidence type="ECO:0000256" key="6">
    <source>
        <dbReference type="ARBA" id="ARBA00022917"/>
    </source>
</evidence>
<comment type="catalytic activity">
    <reaction evidence="8 10">
        <text>L-aspartyl-tRNA(Asn) + L-glutamine + ATP + H2O = L-asparaginyl-tRNA(Asn) + L-glutamate + ADP + phosphate + 2 H(+)</text>
        <dbReference type="Rhea" id="RHEA:14513"/>
        <dbReference type="Rhea" id="RHEA-COMP:9674"/>
        <dbReference type="Rhea" id="RHEA-COMP:9677"/>
        <dbReference type="ChEBI" id="CHEBI:15377"/>
        <dbReference type="ChEBI" id="CHEBI:15378"/>
        <dbReference type="ChEBI" id="CHEBI:29985"/>
        <dbReference type="ChEBI" id="CHEBI:30616"/>
        <dbReference type="ChEBI" id="CHEBI:43474"/>
        <dbReference type="ChEBI" id="CHEBI:58359"/>
        <dbReference type="ChEBI" id="CHEBI:78515"/>
        <dbReference type="ChEBI" id="CHEBI:78516"/>
        <dbReference type="ChEBI" id="CHEBI:456216"/>
    </reaction>
</comment>
<protein>
    <recommendedName>
        <fullName evidence="10">Aspartyl/glutamyl-tRNA(Asn/Gln) amidotransferase subunit B</fullName>
        <shortName evidence="10">Asp/Glu-ADT subunit B</shortName>
        <ecNumber evidence="10">6.3.5.-</ecNumber>
    </recommendedName>
</protein>
<keyword evidence="3 10" id="KW-0436">Ligase</keyword>
<comment type="function">
    <text evidence="7 10">Allows the formation of correctly charged Asn-tRNA(Asn) or Gln-tRNA(Gln) through the transamidation of misacylated Asp-tRNA(Asn) or Glu-tRNA(Gln) in organisms which lack either or both of asparaginyl-tRNA or glutaminyl-tRNA synthetases. The reaction takes place in the presence of glutamine and ATP through an activated phospho-Asp-tRNA(Asn) or phospho-Glu-tRNA(Gln).</text>
</comment>
<accession>A0A1F5AZZ1</accession>
<evidence type="ECO:0000313" key="12">
    <source>
        <dbReference type="EMBL" id="OGD23955.1"/>
    </source>
</evidence>
<keyword evidence="4 10" id="KW-0547">Nucleotide-binding</keyword>
<dbReference type="InterPro" id="IPR018027">
    <property type="entry name" value="Asn/Gln_amidotransferase"/>
</dbReference>
<evidence type="ECO:0000256" key="8">
    <source>
        <dbReference type="ARBA" id="ARBA00047380"/>
    </source>
</evidence>
<proteinExistence type="inferred from homology"/>
<dbReference type="GO" id="GO:0050567">
    <property type="term" value="F:glutaminyl-tRNA synthase (glutamine-hydrolyzing) activity"/>
    <property type="evidence" value="ECO:0007669"/>
    <property type="project" value="UniProtKB-UniRule"/>
</dbReference>
<dbReference type="GO" id="GO:0006412">
    <property type="term" value="P:translation"/>
    <property type="evidence" value="ECO:0007669"/>
    <property type="project" value="UniProtKB-UniRule"/>
</dbReference>
<dbReference type="HAMAP" id="MF_00121">
    <property type="entry name" value="GatB"/>
    <property type="match status" value="1"/>
</dbReference>
<dbReference type="NCBIfam" id="TIGR00133">
    <property type="entry name" value="gatB"/>
    <property type="match status" value="1"/>
</dbReference>
<gene>
    <name evidence="10" type="primary">gatB</name>
    <name evidence="12" type="ORF">A2Z10_02460</name>
</gene>
<dbReference type="AlphaFoldDB" id="A0A1F5AZZ1"/>
<dbReference type="InterPro" id="IPR003789">
    <property type="entry name" value="Asn/Gln_tRNA_amidoTrase-B-like"/>
</dbReference>
<comment type="subunit">
    <text evidence="2 10">Heterotrimer of A, B and C subunits.</text>
</comment>
<evidence type="ECO:0000256" key="9">
    <source>
        <dbReference type="ARBA" id="ARBA00047913"/>
    </source>
</evidence>
<dbReference type="InterPro" id="IPR017959">
    <property type="entry name" value="Asn/Gln-tRNA_amidoTrfase_suB/E"/>
</dbReference>
<dbReference type="InterPro" id="IPR004413">
    <property type="entry name" value="GatB"/>
</dbReference>
<dbReference type="GO" id="GO:0005524">
    <property type="term" value="F:ATP binding"/>
    <property type="evidence" value="ECO:0007669"/>
    <property type="project" value="UniProtKB-KW"/>
</dbReference>
<evidence type="ECO:0000256" key="1">
    <source>
        <dbReference type="ARBA" id="ARBA00005306"/>
    </source>
</evidence>
<dbReference type="InterPro" id="IPR042114">
    <property type="entry name" value="GatB_C_1"/>
</dbReference>